<protein>
    <submittedName>
        <fullName evidence="7">Ribosomal RNA processing protein 1 homolog A</fullName>
    </submittedName>
</protein>
<reference evidence="7" key="1">
    <citation type="submission" date="2025-08" db="UniProtKB">
        <authorList>
            <consortium name="RefSeq"/>
        </authorList>
    </citation>
    <scope>IDENTIFICATION</scope>
</reference>
<dbReference type="PANTHER" id="PTHR13026:SF0">
    <property type="entry name" value="RIBOSOMAL RNA PROCESSING 1B"/>
    <property type="match status" value="1"/>
</dbReference>
<comment type="similarity">
    <text evidence="2">Belongs to the RRP1 family.</text>
</comment>
<feature type="compositionally biased region" description="Polar residues" evidence="5">
    <location>
        <begin position="643"/>
        <end position="656"/>
    </location>
</feature>
<feature type="compositionally biased region" description="Polar residues" evidence="5">
    <location>
        <begin position="580"/>
        <end position="593"/>
    </location>
</feature>
<feature type="compositionally biased region" description="Polar residues" evidence="5">
    <location>
        <begin position="676"/>
        <end position="686"/>
    </location>
</feature>
<keyword evidence="6" id="KW-1185">Reference proteome</keyword>
<feature type="region of interest" description="Disordered" evidence="5">
    <location>
        <begin position="338"/>
        <end position="567"/>
    </location>
</feature>
<feature type="region of interest" description="Disordered" evidence="5">
    <location>
        <begin position="237"/>
        <end position="269"/>
    </location>
</feature>
<feature type="compositionally biased region" description="Low complexity" evidence="5">
    <location>
        <begin position="627"/>
        <end position="642"/>
    </location>
</feature>
<feature type="compositionally biased region" description="Basic and acidic residues" evidence="5">
    <location>
        <begin position="237"/>
        <end position="248"/>
    </location>
</feature>
<keyword evidence="3" id="KW-0698">rRNA processing</keyword>
<dbReference type="Pfam" id="PF05997">
    <property type="entry name" value="Nop52"/>
    <property type="match status" value="1"/>
</dbReference>
<feature type="compositionally biased region" description="Basic and acidic residues" evidence="5">
    <location>
        <begin position="387"/>
        <end position="396"/>
    </location>
</feature>
<feature type="region of interest" description="Disordered" evidence="5">
    <location>
        <begin position="759"/>
        <end position="851"/>
    </location>
</feature>
<gene>
    <name evidence="7" type="primary">LOC101852891</name>
</gene>
<accession>A0ABM0K8X3</accession>
<feature type="compositionally biased region" description="Basic and acidic residues" evidence="5">
    <location>
        <begin position="661"/>
        <end position="672"/>
    </location>
</feature>
<feature type="compositionally biased region" description="Polar residues" evidence="5">
    <location>
        <begin position="605"/>
        <end position="616"/>
    </location>
</feature>
<dbReference type="PANTHER" id="PTHR13026">
    <property type="entry name" value="NNP-1 PROTEIN NOVEL NUCLEAR PROTEIN 1 NOP52"/>
    <property type="match status" value="1"/>
</dbReference>
<evidence type="ECO:0000313" key="6">
    <source>
        <dbReference type="Proteomes" id="UP000694888"/>
    </source>
</evidence>
<organism evidence="6 7">
    <name type="scientific">Aplysia californica</name>
    <name type="common">California sea hare</name>
    <dbReference type="NCBI Taxonomy" id="6500"/>
    <lineage>
        <taxon>Eukaryota</taxon>
        <taxon>Metazoa</taxon>
        <taxon>Spiralia</taxon>
        <taxon>Lophotrochozoa</taxon>
        <taxon>Mollusca</taxon>
        <taxon>Gastropoda</taxon>
        <taxon>Heterobranchia</taxon>
        <taxon>Euthyneura</taxon>
        <taxon>Tectipleura</taxon>
        <taxon>Aplysiida</taxon>
        <taxon>Aplysioidea</taxon>
        <taxon>Aplysiidae</taxon>
        <taxon>Aplysia</taxon>
    </lineage>
</organism>
<dbReference type="GeneID" id="101852891"/>
<evidence type="ECO:0000313" key="7">
    <source>
        <dbReference type="RefSeq" id="XP_005111644.3"/>
    </source>
</evidence>
<dbReference type="RefSeq" id="XP_005111644.3">
    <property type="nucleotide sequence ID" value="XM_005111587.3"/>
</dbReference>
<evidence type="ECO:0000256" key="1">
    <source>
        <dbReference type="ARBA" id="ARBA00004123"/>
    </source>
</evidence>
<sequence length="851" mass="91803">MLPFPTIINIVEKMEGSAEVHFAQKLASNEKKIRDRAMKRLQKYLSLKSSHGVGLSDDDFLKIWKGLFYCMWMQDKPLIQEELSKRITGLLGSFPNIEDALRFVKIFLATHAREWNGIDKLRLDKFLMMIRDMLHRTFCLLSQAGWPVPACLSFSRSLSETVMQPEESRLPDGLRLHIADIFVEELRKVSLSEMTTPKLVTLLQPFIVYIVFSRKAELVQRVMSCVICEAISTLRPSEEGDKDGEVKTADPSSQEEQDMEVDTAEQKEDEDVTFQLDVSLLLQWMFRLAQKNEVKAKNRAAVYNLVKQHPEVLLKVNSSEQGEDDDFSHIFPDFGQAFGASALTSPGAGGEQKKRKRRRKRKKQSSGVVEDGAGGEVPEGEVSAEVPKAETEENVKGPHKKKKGGKDLSGVSQANVGGLGAQTEGKKKHKNGLQVSDGGDSAKSDSVVVVTPSVQKKKKRKLSSDGEVKGVSAGGDSPSGNSDPFLGQKLKKRKLSSNAGADNIKKSEESSGTTDVISSDGSLGVKKKVKGKKSPKKVTAEESVSVESSSSSLSNTNTNARPKGSRLKVEAVELVHYPQAPTTPLSAGQSGRGLTSPVKVESLHSKSPSDIISASNVVGDGMSRLESSVSSSSSATSPTSPSRNAQEKSPPSTPNAKLSKPKKDTSGSKEDMETSPGLSRSSATSSWTVVETALATPCALVKKAVAMVAPASDPGPAVEHKLMSDPPGLAMTPGAKKKVVFDLRKNKANKFQDYLKSLATQGAPPYEPSKSPSQSILKPLSASPAPSEDGSLEVSSDLGLPGGGKKSRAQRRDSVPAGQRSANKKGKKQTAAYRSRSPSPAVTRRKARAMK</sequence>
<evidence type="ECO:0000256" key="2">
    <source>
        <dbReference type="ARBA" id="ARBA00006374"/>
    </source>
</evidence>
<feature type="region of interest" description="Disordered" evidence="5">
    <location>
        <begin position="580"/>
        <end position="686"/>
    </location>
</feature>
<feature type="compositionally biased region" description="Acidic residues" evidence="5">
    <location>
        <begin position="253"/>
        <end position="269"/>
    </location>
</feature>
<comment type="subcellular location">
    <subcellularLocation>
        <location evidence="1">Nucleus</location>
    </subcellularLocation>
</comment>
<proteinExistence type="inferred from homology"/>
<keyword evidence="4" id="KW-0539">Nucleus</keyword>
<feature type="region of interest" description="Disordered" evidence="5">
    <location>
        <begin position="711"/>
        <end position="733"/>
    </location>
</feature>
<evidence type="ECO:0000256" key="5">
    <source>
        <dbReference type="SAM" id="MobiDB-lite"/>
    </source>
</evidence>
<evidence type="ECO:0000256" key="3">
    <source>
        <dbReference type="ARBA" id="ARBA00022552"/>
    </source>
</evidence>
<feature type="compositionally biased region" description="Low complexity" evidence="5">
    <location>
        <begin position="541"/>
        <end position="559"/>
    </location>
</feature>
<evidence type="ECO:0000256" key="4">
    <source>
        <dbReference type="ARBA" id="ARBA00023242"/>
    </source>
</evidence>
<dbReference type="Proteomes" id="UP000694888">
    <property type="component" value="Unplaced"/>
</dbReference>
<feature type="compositionally biased region" description="Basic residues" evidence="5">
    <location>
        <begin position="525"/>
        <end position="536"/>
    </location>
</feature>
<name>A0ABM0K8X3_APLCA</name>
<dbReference type="InterPro" id="IPR010301">
    <property type="entry name" value="RRP1"/>
</dbReference>
<feature type="compositionally biased region" description="Basic residues" evidence="5">
    <location>
        <begin position="353"/>
        <end position="364"/>
    </location>
</feature>